<dbReference type="PANTHER" id="PTHR11566">
    <property type="entry name" value="DYNAMIN"/>
    <property type="match status" value="1"/>
</dbReference>
<feature type="compositionally biased region" description="Low complexity" evidence="3">
    <location>
        <begin position="30"/>
        <end position="43"/>
    </location>
</feature>
<dbReference type="GO" id="GO:0000266">
    <property type="term" value="P:mitochondrial fission"/>
    <property type="evidence" value="ECO:0007669"/>
    <property type="project" value="TreeGrafter"/>
</dbReference>
<dbReference type="GO" id="GO:0008017">
    <property type="term" value="F:microtubule binding"/>
    <property type="evidence" value="ECO:0007669"/>
    <property type="project" value="TreeGrafter"/>
</dbReference>
<evidence type="ECO:0000256" key="3">
    <source>
        <dbReference type="SAM" id="MobiDB-lite"/>
    </source>
</evidence>
<sequence>MPQSEANLQENPVFWKPSWAKTFSPEVPESSHAVHSSSNSSIHPPLPTPKDSTPTEWAQFLHLDKRFTDFNEIRKEIEQETFRVAGQNKGISKLPISLRIYSPNVLDLTLVDLPGLTKIPVGDQPSDIEKQIRNLVLDYISKPNSVILAVSPANVDLANSESLKLARSVDPQGRRTIGVLTKLDLMDAGTNALDILTGRVYPLKLGFIGVVNRSQQDINSEKPMEDALKSEQEFFQQPPSLPNNRT</sequence>
<dbReference type="Proteomes" id="UP001383192">
    <property type="component" value="Unassembled WGS sequence"/>
</dbReference>
<dbReference type="PROSITE" id="PS51718">
    <property type="entry name" value="G_DYNAMIN_2"/>
    <property type="match status" value="1"/>
</dbReference>
<dbReference type="GO" id="GO:0048312">
    <property type="term" value="P:intracellular distribution of mitochondria"/>
    <property type="evidence" value="ECO:0007669"/>
    <property type="project" value="TreeGrafter"/>
</dbReference>
<dbReference type="GO" id="GO:0003924">
    <property type="term" value="F:GTPase activity"/>
    <property type="evidence" value="ECO:0007669"/>
    <property type="project" value="InterPro"/>
</dbReference>
<keyword evidence="1" id="KW-0547">Nucleotide-binding</keyword>
<keyword evidence="6" id="KW-1185">Reference proteome</keyword>
<feature type="compositionally biased region" description="Polar residues" evidence="3">
    <location>
        <begin position="233"/>
        <end position="246"/>
    </location>
</feature>
<dbReference type="GO" id="GO:0016020">
    <property type="term" value="C:membrane"/>
    <property type="evidence" value="ECO:0007669"/>
    <property type="project" value="TreeGrafter"/>
</dbReference>
<dbReference type="InterPro" id="IPR022812">
    <property type="entry name" value="Dynamin"/>
</dbReference>
<dbReference type="GO" id="GO:0005874">
    <property type="term" value="C:microtubule"/>
    <property type="evidence" value="ECO:0007669"/>
    <property type="project" value="TreeGrafter"/>
</dbReference>
<dbReference type="GO" id="GO:0006897">
    <property type="term" value="P:endocytosis"/>
    <property type="evidence" value="ECO:0007669"/>
    <property type="project" value="TreeGrafter"/>
</dbReference>
<evidence type="ECO:0000313" key="5">
    <source>
        <dbReference type="EMBL" id="KAK7022889.1"/>
    </source>
</evidence>
<feature type="region of interest" description="Disordered" evidence="3">
    <location>
        <begin position="24"/>
        <end position="53"/>
    </location>
</feature>
<gene>
    <name evidence="5" type="primary">DNM1_1</name>
    <name evidence="5" type="ORF">VNI00_016876</name>
</gene>
<evidence type="ECO:0000313" key="6">
    <source>
        <dbReference type="Proteomes" id="UP001383192"/>
    </source>
</evidence>
<protein>
    <submittedName>
        <fullName evidence="5">Dynamin-related GTPase protein</fullName>
        <ecNumber evidence="5">3.6.5.5</ecNumber>
    </submittedName>
</protein>
<evidence type="ECO:0000256" key="1">
    <source>
        <dbReference type="ARBA" id="ARBA00022741"/>
    </source>
</evidence>
<comment type="caution">
    <text evidence="5">The sequence shown here is derived from an EMBL/GenBank/DDBJ whole genome shotgun (WGS) entry which is preliminary data.</text>
</comment>
<dbReference type="Pfam" id="PF00350">
    <property type="entry name" value="Dynamin_N"/>
    <property type="match status" value="1"/>
</dbReference>
<dbReference type="EMBL" id="JAYKXP010000144">
    <property type="protein sequence ID" value="KAK7022889.1"/>
    <property type="molecule type" value="Genomic_DNA"/>
</dbReference>
<dbReference type="EC" id="3.6.5.5" evidence="5"/>
<dbReference type="Pfam" id="PF01031">
    <property type="entry name" value="Dynamin_M"/>
    <property type="match status" value="1"/>
</dbReference>
<dbReference type="GO" id="GO:0016559">
    <property type="term" value="P:peroxisome fission"/>
    <property type="evidence" value="ECO:0007669"/>
    <property type="project" value="TreeGrafter"/>
</dbReference>
<keyword evidence="5" id="KW-0378">Hydrolase</keyword>
<accession>A0AAW0B9G0</accession>
<dbReference type="GO" id="GO:0005739">
    <property type="term" value="C:mitochondrion"/>
    <property type="evidence" value="ECO:0007669"/>
    <property type="project" value="TreeGrafter"/>
</dbReference>
<dbReference type="InterPro" id="IPR001401">
    <property type="entry name" value="Dynamin_GTPase"/>
</dbReference>
<dbReference type="InterPro" id="IPR027417">
    <property type="entry name" value="P-loop_NTPase"/>
</dbReference>
<dbReference type="SUPFAM" id="SSF52540">
    <property type="entry name" value="P-loop containing nucleoside triphosphate hydrolases"/>
    <property type="match status" value="1"/>
</dbReference>
<dbReference type="InterPro" id="IPR000375">
    <property type="entry name" value="Dynamin_stalk"/>
</dbReference>
<feature type="region of interest" description="Disordered" evidence="3">
    <location>
        <begin position="220"/>
        <end position="246"/>
    </location>
</feature>
<proteinExistence type="predicted"/>
<dbReference type="CDD" id="cd08771">
    <property type="entry name" value="DLP_1"/>
    <property type="match status" value="1"/>
</dbReference>
<dbReference type="InterPro" id="IPR030381">
    <property type="entry name" value="G_DYNAMIN_dom"/>
</dbReference>
<dbReference type="InterPro" id="IPR045063">
    <property type="entry name" value="Dynamin_N"/>
</dbReference>
<feature type="compositionally biased region" description="Basic and acidic residues" evidence="3">
    <location>
        <begin position="220"/>
        <end position="232"/>
    </location>
</feature>
<dbReference type="SMART" id="SM00053">
    <property type="entry name" value="DYNc"/>
    <property type="match status" value="1"/>
</dbReference>
<reference evidence="5 6" key="1">
    <citation type="submission" date="2024-01" db="EMBL/GenBank/DDBJ databases">
        <title>A draft genome for a cacao thread blight-causing isolate of Paramarasmius palmivorus.</title>
        <authorList>
            <person name="Baruah I.K."/>
            <person name="Bukari Y."/>
            <person name="Amoako-Attah I."/>
            <person name="Meinhardt L.W."/>
            <person name="Bailey B.A."/>
            <person name="Cohen S.P."/>
        </authorList>
    </citation>
    <scope>NUCLEOTIDE SEQUENCE [LARGE SCALE GENOMIC DNA]</scope>
    <source>
        <strain evidence="5 6">GH-12</strain>
    </source>
</reference>
<dbReference type="Gene3D" id="3.40.50.300">
    <property type="entry name" value="P-loop containing nucleotide triphosphate hydrolases"/>
    <property type="match status" value="1"/>
</dbReference>
<evidence type="ECO:0000259" key="4">
    <source>
        <dbReference type="PROSITE" id="PS51718"/>
    </source>
</evidence>
<name>A0AAW0B9G0_9AGAR</name>
<keyword evidence="2" id="KW-0342">GTP-binding</keyword>
<feature type="domain" description="Dynamin-type G" evidence="4">
    <location>
        <begin position="1"/>
        <end position="246"/>
    </location>
</feature>
<organism evidence="5 6">
    <name type="scientific">Paramarasmius palmivorus</name>
    <dbReference type="NCBI Taxonomy" id="297713"/>
    <lineage>
        <taxon>Eukaryota</taxon>
        <taxon>Fungi</taxon>
        <taxon>Dikarya</taxon>
        <taxon>Basidiomycota</taxon>
        <taxon>Agaricomycotina</taxon>
        <taxon>Agaricomycetes</taxon>
        <taxon>Agaricomycetidae</taxon>
        <taxon>Agaricales</taxon>
        <taxon>Marasmiineae</taxon>
        <taxon>Marasmiaceae</taxon>
        <taxon>Paramarasmius</taxon>
    </lineage>
</organism>
<dbReference type="GO" id="GO:0005525">
    <property type="term" value="F:GTP binding"/>
    <property type="evidence" value="ECO:0007669"/>
    <property type="project" value="InterPro"/>
</dbReference>
<dbReference type="AlphaFoldDB" id="A0AAW0B9G0"/>
<dbReference type="PANTHER" id="PTHR11566:SF235">
    <property type="entry name" value="DYNAMIN-RELATED PROTEIN DNM1"/>
    <property type="match status" value="1"/>
</dbReference>
<dbReference type="PRINTS" id="PR00195">
    <property type="entry name" value="DYNAMIN"/>
</dbReference>
<dbReference type="GO" id="GO:0005777">
    <property type="term" value="C:peroxisome"/>
    <property type="evidence" value="ECO:0007669"/>
    <property type="project" value="TreeGrafter"/>
</dbReference>
<evidence type="ECO:0000256" key="2">
    <source>
        <dbReference type="ARBA" id="ARBA00023134"/>
    </source>
</evidence>